<dbReference type="AlphaFoldDB" id="A0A8J3AQF0"/>
<dbReference type="Gene3D" id="3.40.830.10">
    <property type="entry name" value="LigB-like"/>
    <property type="match status" value="1"/>
</dbReference>
<accession>A0A8J3AQF0</accession>
<sequence>MKNSTLPTLFIPHGGGPCFFMDWPGDPRMWDRMADYLRTTGEQLRPKAILIISGHWEADAFTVGANPQPPLIYDYYGFPEHTYALRYDAPGSPALAQRVHDLLRDAGLPAAIDNERGWDHGVFIPLKVMYPDAAIPVVQLSMKKGLDPAEHLRAGTALQTLRDEGVLIIGSGMSFHNMRGFSPAFRDASEQFDDWLADMAKRDEDERNALLQDWQSAPHARQVQPHPDHLLPLMVAAGAAGTDTGSRVFQDTVMNVVVSALAFGATGKIETESDEATENATNQPA</sequence>
<comment type="caution">
    <text evidence="7">The sequence shown here is derived from an EMBL/GenBank/DDBJ whole genome shotgun (WGS) entry which is preliminary data.</text>
</comment>
<dbReference type="PANTHER" id="PTHR30096:SF0">
    <property type="entry name" value="4,5-DOPA DIOXYGENASE EXTRADIOL-LIKE PROTEIN"/>
    <property type="match status" value="1"/>
</dbReference>
<evidence type="ECO:0000256" key="4">
    <source>
        <dbReference type="ARBA" id="ARBA00022833"/>
    </source>
</evidence>
<dbReference type="GO" id="GO:0016702">
    <property type="term" value="F:oxidoreductase activity, acting on single donors with incorporation of molecular oxygen, incorporation of two atoms of oxygen"/>
    <property type="evidence" value="ECO:0007669"/>
    <property type="project" value="UniProtKB-ARBA"/>
</dbReference>
<evidence type="ECO:0000256" key="2">
    <source>
        <dbReference type="ARBA" id="ARBA00007581"/>
    </source>
</evidence>
<comment type="similarity">
    <text evidence="2">Belongs to the DODA-type extradiol aromatic ring-opening dioxygenase family.</text>
</comment>
<gene>
    <name evidence="7" type="ORF">GCM10008066_11120</name>
</gene>
<name>A0A8J3AQF0_9BURK</name>
<evidence type="ECO:0000259" key="6">
    <source>
        <dbReference type="Pfam" id="PF02900"/>
    </source>
</evidence>
<organism evidence="7 8">
    <name type="scientific">Oxalicibacterium faecigallinarum</name>
    <dbReference type="NCBI Taxonomy" id="573741"/>
    <lineage>
        <taxon>Bacteria</taxon>
        <taxon>Pseudomonadati</taxon>
        <taxon>Pseudomonadota</taxon>
        <taxon>Betaproteobacteria</taxon>
        <taxon>Burkholderiales</taxon>
        <taxon>Oxalobacteraceae</taxon>
        <taxon>Oxalicibacterium</taxon>
    </lineage>
</organism>
<dbReference type="SUPFAM" id="SSF53213">
    <property type="entry name" value="LigB-like"/>
    <property type="match status" value="1"/>
</dbReference>
<dbReference type="PIRSF" id="PIRSF006157">
    <property type="entry name" value="Doxgns_DODA"/>
    <property type="match status" value="1"/>
</dbReference>
<dbReference type="RefSeq" id="WP_188380266.1">
    <property type="nucleotide sequence ID" value="NZ_BMDI01000001.1"/>
</dbReference>
<dbReference type="InterPro" id="IPR004183">
    <property type="entry name" value="Xdiol_dOase_suB"/>
</dbReference>
<keyword evidence="8" id="KW-1185">Reference proteome</keyword>
<dbReference type="GO" id="GO:0008198">
    <property type="term" value="F:ferrous iron binding"/>
    <property type="evidence" value="ECO:0007669"/>
    <property type="project" value="InterPro"/>
</dbReference>
<evidence type="ECO:0000256" key="5">
    <source>
        <dbReference type="ARBA" id="ARBA00023002"/>
    </source>
</evidence>
<reference evidence="8" key="1">
    <citation type="journal article" date="2019" name="Int. J. Syst. Evol. Microbiol.">
        <title>The Global Catalogue of Microorganisms (GCM) 10K type strain sequencing project: providing services to taxonomists for standard genome sequencing and annotation.</title>
        <authorList>
            <consortium name="The Broad Institute Genomics Platform"/>
            <consortium name="The Broad Institute Genome Sequencing Center for Infectious Disease"/>
            <person name="Wu L."/>
            <person name="Ma J."/>
        </authorList>
    </citation>
    <scope>NUCLEOTIDE SEQUENCE [LARGE SCALE GENOMIC DNA]</scope>
    <source>
        <strain evidence="8">CCM 2767</strain>
    </source>
</reference>
<evidence type="ECO:0000256" key="1">
    <source>
        <dbReference type="ARBA" id="ARBA00001947"/>
    </source>
</evidence>
<dbReference type="Pfam" id="PF02900">
    <property type="entry name" value="LigB"/>
    <property type="match status" value="1"/>
</dbReference>
<feature type="domain" description="Extradiol ring-cleavage dioxygenase class III enzyme subunit B" evidence="6">
    <location>
        <begin position="9"/>
        <end position="246"/>
    </location>
</feature>
<comment type="cofactor">
    <cofactor evidence="1">
        <name>Zn(2+)</name>
        <dbReference type="ChEBI" id="CHEBI:29105"/>
    </cofactor>
</comment>
<evidence type="ECO:0000313" key="8">
    <source>
        <dbReference type="Proteomes" id="UP000642180"/>
    </source>
</evidence>
<protein>
    <submittedName>
        <fullName evidence="7">Dioxygenase</fullName>
    </submittedName>
</protein>
<evidence type="ECO:0000256" key="3">
    <source>
        <dbReference type="ARBA" id="ARBA00022723"/>
    </source>
</evidence>
<keyword evidence="3" id="KW-0479">Metal-binding</keyword>
<evidence type="ECO:0000313" key="7">
    <source>
        <dbReference type="EMBL" id="GGI17864.1"/>
    </source>
</evidence>
<keyword evidence="7" id="KW-0223">Dioxygenase</keyword>
<keyword evidence="4" id="KW-0862">Zinc</keyword>
<keyword evidence="5" id="KW-0560">Oxidoreductase</keyword>
<dbReference type="EMBL" id="BMDI01000001">
    <property type="protein sequence ID" value="GGI17864.1"/>
    <property type="molecule type" value="Genomic_DNA"/>
</dbReference>
<dbReference type="Proteomes" id="UP000642180">
    <property type="component" value="Unassembled WGS sequence"/>
</dbReference>
<dbReference type="PANTHER" id="PTHR30096">
    <property type="entry name" value="4,5-DOPA DIOXYGENASE EXTRADIOL-LIKE PROTEIN"/>
    <property type="match status" value="1"/>
</dbReference>
<dbReference type="CDD" id="cd07363">
    <property type="entry name" value="45_DOPA_Dioxygenase"/>
    <property type="match status" value="1"/>
</dbReference>
<dbReference type="InterPro" id="IPR014436">
    <property type="entry name" value="Extradiol_dOase_DODA"/>
</dbReference>
<dbReference type="GO" id="GO:0008270">
    <property type="term" value="F:zinc ion binding"/>
    <property type="evidence" value="ECO:0007669"/>
    <property type="project" value="InterPro"/>
</dbReference>
<proteinExistence type="inferred from homology"/>